<name>A0A4P1RGF2_LUPAN</name>
<dbReference type="PANTHER" id="PTHR36722:SF1">
    <property type="entry name" value="TYPE 2 DNA TOPOISOMERASE 6 SUBUNIT B-LIKE"/>
    <property type="match status" value="1"/>
</dbReference>
<reference evidence="1 2" key="1">
    <citation type="journal article" date="2017" name="Plant Biotechnol. J.">
        <title>A comprehensive draft genome sequence for lupin (Lupinus angustifolius), an emerging health food: insights into plant-microbe interactions and legume evolution.</title>
        <authorList>
            <person name="Hane J.K."/>
            <person name="Ming Y."/>
            <person name="Kamphuis L.G."/>
            <person name="Nelson M.N."/>
            <person name="Garg G."/>
            <person name="Atkins C.A."/>
            <person name="Bayer P.E."/>
            <person name="Bravo A."/>
            <person name="Bringans S."/>
            <person name="Cannon S."/>
            <person name="Edwards D."/>
            <person name="Foley R."/>
            <person name="Gao L.L."/>
            <person name="Harrison M.J."/>
            <person name="Huang W."/>
            <person name="Hurgobin B."/>
            <person name="Li S."/>
            <person name="Liu C.W."/>
            <person name="McGrath A."/>
            <person name="Morahan G."/>
            <person name="Murray J."/>
            <person name="Weller J."/>
            <person name="Jian J."/>
            <person name="Singh K.B."/>
        </authorList>
    </citation>
    <scope>NUCLEOTIDE SEQUENCE [LARGE SCALE GENOMIC DNA]</scope>
    <source>
        <strain evidence="2">cv. Tanjil</strain>
        <tissue evidence="1">Whole plant</tissue>
    </source>
</reference>
<dbReference type="Gramene" id="OIW10571">
    <property type="protein sequence ID" value="OIW10571"/>
    <property type="gene ID" value="TanjilG_15943"/>
</dbReference>
<dbReference type="Proteomes" id="UP000188354">
    <property type="component" value="Chromosome LG06"/>
</dbReference>
<accession>A0A4P1RGF2</accession>
<evidence type="ECO:0000313" key="1">
    <source>
        <dbReference type="EMBL" id="OIW10571.1"/>
    </source>
</evidence>
<dbReference type="EMBL" id="CM007366">
    <property type="protein sequence ID" value="OIW10571.1"/>
    <property type="molecule type" value="Genomic_DNA"/>
</dbReference>
<evidence type="ECO:0000313" key="2">
    <source>
        <dbReference type="Proteomes" id="UP000188354"/>
    </source>
</evidence>
<dbReference type="STRING" id="3871.A0A4P1RGF2"/>
<sequence>MLILRIPNVAIQLVAEDYAVPGSQYEKVFLAHGCTQLPISGSNLELFKSGLKDYVLKHGNNLSNMCNSCFPSREQLKVGSGVACCTENHQHIELVVEAVIVMSNISRENAACVREYGDKTEVLFFKDFSPCTISRSCMKALKSTDWKRYAPRKTSKLDRNLVKKAVKISLDDLRERNSGLFLSSRAIQIRSYAPDLAKTIAGLILSSSDLDFQGECFSLLGLQSQEVGTENVENCIKERIVSVIETNDKKPHKTNEVEPFLFEDDRVHGVEFQENNYEDARVYPMDI</sequence>
<organism evidence="1 2">
    <name type="scientific">Lupinus angustifolius</name>
    <name type="common">Narrow-leaved blue lupine</name>
    <dbReference type="NCBI Taxonomy" id="3871"/>
    <lineage>
        <taxon>Eukaryota</taxon>
        <taxon>Viridiplantae</taxon>
        <taxon>Streptophyta</taxon>
        <taxon>Embryophyta</taxon>
        <taxon>Tracheophyta</taxon>
        <taxon>Spermatophyta</taxon>
        <taxon>Magnoliopsida</taxon>
        <taxon>eudicotyledons</taxon>
        <taxon>Gunneridae</taxon>
        <taxon>Pentapetalae</taxon>
        <taxon>rosids</taxon>
        <taxon>fabids</taxon>
        <taxon>Fabales</taxon>
        <taxon>Fabaceae</taxon>
        <taxon>Papilionoideae</taxon>
        <taxon>50 kb inversion clade</taxon>
        <taxon>genistoids sensu lato</taxon>
        <taxon>core genistoids</taxon>
        <taxon>Genisteae</taxon>
        <taxon>Lupinus</taxon>
    </lineage>
</organism>
<dbReference type="GO" id="GO:0007131">
    <property type="term" value="P:reciprocal meiotic recombination"/>
    <property type="evidence" value="ECO:0007669"/>
    <property type="project" value="TreeGrafter"/>
</dbReference>
<dbReference type="AlphaFoldDB" id="A0A4P1RGF2"/>
<dbReference type="PANTHER" id="PTHR36722">
    <property type="entry name" value="TYPE 2 DNA TOPOISOMERASE 6 SUBUNIT B-LIKE"/>
    <property type="match status" value="1"/>
</dbReference>
<keyword evidence="2" id="KW-1185">Reference proteome</keyword>
<dbReference type="InterPro" id="IPR034566">
    <property type="entry name" value="MTOPVIB_plant"/>
</dbReference>
<protein>
    <submittedName>
        <fullName evidence="1">Uncharacterized protein</fullName>
    </submittedName>
</protein>
<dbReference type="GO" id="GO:0030674">
    <property type="term" value="F:protein-macromolecule adaptor activity"/>
    <property type="evidence" value="ECO:0007669"/>
    <property type="project" value="TreeGrafter"/>
</dbReference>
<gene>
    <name evidence="1" type="ORF">TanjilG_15943</name>
</gene>
<dbReference type="GO" id="GO:0000793">
    <property type="term" value="C:condensed chromosome"/>
    <property type="evidence" value="ECO:0007669"/>
    <property type="project" value="TreeGrafter"/>
</dbReference>
<proteinExistence type="predicted"/>
<dbReference type="GO" id="GO:0042138">
    <property type="term" value="P:meiotic DNA double-strand break formation"/>
    <property type="evidence" value="ECO:0007669"/>
    <property type="project" value="InterPro"/>
</dbReference>